<dbReference type="Gene3D" id="1.20.5.4130">
    <property type="match status" value="1"/>
</dbReference>
<dbReference type="PRINTS" id="PR00364">
    <property type="entry name" value="DISEASERSIST"/>
</dbReference>
<evidence type="ECO:0000259" key="6">
    <source>
        <dbReference type="Pfam" id="PF23559"/>
    </source>
</evidence>
<dbReference type="CDD" id="cd14798">
    <property type="entry name" value="RX-CC_like"/>
    <property type="match status" value="1"/>
</dbReference>
<evidence type="ECO:0000259" key="7">
    <source>
        <dbReference type="Pfam" id="PF23598"/>
    </source>
</evidence>
<dbReference type="Proteomes" id="UP001472677">
    <property type="component" value="Unassembled WGS sequence"/>
</dbReference>
<dbReference type="Pfam" id="PF23598">
    <property type="entry name" value="LRR_14"/>
    <property type="match status" value="1"/>
</dbReference>
<comment type="caution">
    <text evidence="8">The sequence shown here is derived from an EMBL/GenBank/DDBJ whole genome shotgun (WGS) entry which is preliminary data.</text>
</comment>
<dbReference type="InterPro" id="IPR041118">
    <property type="entry name" value="Rx_N"/>
</dbReference>
<dbReference type="InterPro" id="IPR032675">
    <property type="entry name" value="LRR_dom_sf"/>
</dbReference>
<dbReference type="Gene3D" id="1.10.8.430">
    <property type="entry name" value="Helical domain of apoptotic protease-activating factors"/>
    <property type="match status" value="1"/>
</dbReference>
<reference evidence="8 9" key="1">
    <citation type="journal article" date="2024" name="G3 (Bethesda)">
        <title>Genome assembly of Hibiscus sabdariffa L. provides insights into metabolisms of medicinal natural products.</title>
        <authorList>
            <person name="Kim T."/>
        </authorList>
    </citation>
    <scope>NUCLEOTIDE SEQUENCE [LARGE SCALE GENOMIC DNA]</scope>
    <source>
        <strain evidence="8">TK-2024</strain>
        <tissue evidence="8">Old leaves</tissue>
    </source>
</reference>
<dbReference type="InterPro" id="IPR042197">
    <property type="entry name" value="Apaf_helical"/>
</dbReference>
<gene>
    <name evidence="8" type="ORF">V6N12_048168</name>
</gene>
<keyword evidence="1" id="KW-0677">Repeat</keyword>
<accession>A0ABR2EIT7</accession>
<dbReference type="InterPro" id="IPR044974">
    <property type="entry name" value="Disease_R_plants"/>
</dbReference>
<dbReference type="InterPro" id="IPR038005">
    <property type="entry name" value="RX-like_CC"/>
</dbReference>
<evidence type="ECO:0000259" key="4">
    <source>
        <dbReference type="Pfam" id="PF00931"/>
    </source>
</evidence>
<dbReference type="InterPro" id="IPR027417">
    <property type="entry name" value="P-loop_NTPase"/>
</dbReference>
<feature type="domain" description="Disease resistance N-terminal" evidence="5">
    <location>
        <begin position="10"/>
        <end position="96"/>
    </location>
</feature>
<evidence type="ECO:0000259" key="5">
    <source>
        <dbReference type="Pfam" id="PF18052"/>
    </source>
</evidence>
<name>A0ABR2EIT7_9ROSI</name>
<dbReference type="PANTHER" id="PTHR23155:SF1205">
    <property type="entry name" value="DISEASE RESISTANCE PROTEIN RPM1"/>
    <property type="match status" value="1"/>
</dbReference>
<dbReference type="Gene3D" id="3.80.10.10">
    <property type="entry name" value="Ribonuclease Inhibitor"/>
    <property type="match status" value="1"/>
</dbReference>
<dbReference type="Gene3D" id="3.40.50.300">
    <property type="entry name" value="P-loop containing nucleotide triphosphate hydrolases"/>
    <property type="match status" value="1"/>
</dbReference>
<feature type="domain" description="Disease resistance R13L4/SHOC-2-like LRR" evidence="7">
    <location>
        <begin position="562"/>
        <end position="887"/>
    </location>
</feature>
<dbReference type="SUPFAM" id="SSF52058">
    <property type="entry name" value="L domain-like"/>
    <property type="match status" value="1"/>
</dbReference>
<dbReference type="InterPro" id="IPR058922">
    <property type="entry name" value="WHD_DRP"/>
</dbReference>
<feature type="domain" description="Disease resistance protein winged helix" evidence="6">
    <location>
        <begin position="444"/>
        <end position="515"/>
    </location>
</feature>
<dbReference type="InterPro" id="IPR036388">
    <property type="entry name" value="WH-like_DNA-bd_sf"/>
</dbReference>
<dbReference type="Pfam" id="PF23559">
    <property type="entry name" value="WHD_DRP"/>
    <property type="match status" value="1"/>
</dbReference>
<dbReference type="InterPro" id="IPR002182">
    <property type="entry name" value="NB-ARC"/>
</dbReference>
<dbReference type="Pfam" id="PF00931">
    <property type="entry name" value="NB-ARC"/>
    <property type="match status" value="1"/>
</dbReference>
<dbReference type="InterPro" id="IPR055414">
    <property type="entry name" value="LRR_R13L4/SHOC2-like"/>
</dbReference>
<dbReference type="SUPFAM" id="SSF52540">
    <property type="entry name" value="P-loop containing nucleoside triphosphate hydrolases"/>
    <property type="match status" value="1"/>
</dbReference>
<evidence type="ECO:0000313" key="8">
    <source>
        <dbReference type="EMBL" id="KAK8561092.1"/>
    </source>
</evidence>
<organism evidence="8 9">
    <name type="scientific">Hibiscus sabdariffa</name>
    <name type="common">roselle</name>
    <dbReference type="NCBI Taxonomy" id="183260"/>
    <lineage>
        <taxon>Eukaryota</taxon>
        <taxon>Viridiplantae</taxon>
        <taxon>Streptophyta</taxon>
        <taxon>Embryophyta</taxon>
        <taxon>Tracheophyta</taxon>
        <taxon>Spermatophyta</taxon>
        <taxon>Magnoliopsida</taxon>
        <taxon>eudicotyledons</taxon>
        <taxon>Gunneridae</taxon>
        <taxon>Pentapetalae</taxon>
        <taxon>rosids</taxon>
        <taxon>malvids</taxon>
        <taxon>Malvales</taxon>
        <taxon>Malvaceae</taxon>
        <taxon>Malvoideae</taxon>
        <taxon>Hibiscus</taxon>
    </lineage>
</organism>
<evidence type="ECO:0000256" key="3">
    <source>
        <dbReference type="ARBA" id="ARBA00022821"/>
    </source>
</evidence>
<feature type="domain" description="NB-ARC" evidence="4">
    <location>
        <begin position="184"/>
        <end position="355"/>
    </location>
</feature>
<protein>
    <submittedName>
        <fullName evidence="8">Uncharacterized protein</fullName>
    </submittedName>
</protein>
<dbReference type="PANTHER" id="PTHR23155">
    <property type="entry name" value="DISEASE RESISTANCE PROTEIN RP"/>
    <property type="match status" value="1"/>
</dbReference>
<dbReference type="EMBL" id="JBBPBM010000013">
    <property type="protein sequence ID" value="KAK8561092.1"/>
    <property type="molecule type" value="Genomic_DNA"/>
</dbReference>
<keyword evidence="9" id="KW-1185">Reference proteome</keyword>
<sequence>MELSSSLDQITGKLISVLENEASLLAKVGSEIDEIKLELKAIRAFLEDADRGLGVAPISETDKQWISSVRDIAYEVEDVVDEFMYNFNEQQQWRGKPWRFFFMLTYFPKNLWVRHRVAVELQDINERIKRIEQRNQRYRLPQSESRKLDKQVRGEYYRNNWVKNLSESALFFKDDDLVGIDKAQSELLDRLMDKELQRTVISVVGMGGLGKTTLVANTFNRQIVKQHFDCCAWITVSQQYVVTDLFKSIIKELNNKAKAKIDIVDSMSYRDLVEELVNFLQSRRYLIVIDDVWSTHLWQDISIALPANMNGSRILLTTRKEDVASFEFGVVKHIFRLKHLPFEESLALFCKKAFVGKGGHCPPYLESSATKLVAKCQGLPLAIVALGGLMASKSSIAEWNGVYNNLNRELSDNDAYFERLKYISLLSYHDLSYTLKQCFLYCCIFPEDYVFKQNRLIRLWMAEGFIEPMKETIPEVVAERYLTELICRGLLQVEWRTGSGMPKAFKMHDILREFAVSISKSIKFAAKSDGREEIEDDGIRRWSIEAKGKEMKAASETALSRVRSLFVFAVDETSKSSFNRLPSGFKLMRVLDLEDSPINELSDELVNLYNLRYLNLTRTQVKELPKSIGKLYNLQSLVMKWTQIKELPAGIVKLKNLRHLIAYGFNGNPVAFDYWFGLVVPSNICLLNNLQVLTTVEARGHFIKQLSKMTQLRELDVVNVKETDEQNLCFAIAKMIHLRDLGVKSCNEDEQVKMDALGSAPPDLERLLLFGKLEKVPHWFNSLDKLIRLKLHWSRLRDDFLPRIQALPNLGELVLVNAYEGERLDFIEGFQKLKMLRIRGCPGLKEIVINKGVMPGLEELNIINCQEFTTLPHGWENLPDLYEVYLEYVSPALIQKICRSKGMDRQTITSTVLSREEATESIFNITEWYE</sequence>
<proteinExistence type="predicted"/>
<keyword evidence="3" id="KW-0611">Plant defense</keyword>
<evidence type="ECO:0000313" key="9">
    <source>
        <dbReference type="Proteomes" id="UP001472677"/>
    </source>
</evidence>
<keyword evidence="2" id="KW-0547">Nucleotide-binding</keyword>
<evidence type="ECO:0000256" key="2">
    <source>
        <dbReference type="ARBA" id="ARBA00022741"/>
    </source>
</evidence>
<dbReference type="Gene3D" id="1.10.10.10">
    <property type="entry name" value="Winged helix-like DNA-binding domain superfamily/Winged helix DNA-binding domain"/>
    <property type="match status" value="1"/>
</dbReference>
<dbReference type="Pfam" id="PF18052">
    <property type="entry name" value="Rx_N"/>
    <property type="match status" value="1"/>
</dbReference>
<evidence type="ECO:0000256" key="1">
    <source>
        <dbReference type="ARBA" id="ARBA00022737"/>
    </source>
</evidence>